<accession>A0A5D4TEH5</accession>
<evidence type="ECO:0008006" key="4">
    <source>
        <dbReference type="Google" id="ProtNLM"/>
    </source>
</evidence>
<evidence type="ECO:0000313" key="3">
    <source>
        <dbReference type="Proteomes" id="UP000324517"/>
    </source>
</evidence>
<keyword evidence="1" id="KW-0812">Transmembrane</keyword>
<feature type="transmembrane region" description="Helical" evidence="1">
    <location>
        <begin position="64"/>
        <end position="84"/>
    </location>
</feature>
<reference evidence="2 3" key="1">
    <citation type="submission" date="2019-08" db="EMBL/GenBank/DDBJ databases">
        <title>Bacillus genomes from the desert of Cuatro Cienegas, Coahuila.</title>
        <authorList>
            <person name="Olmedo-Alvarez G."/>
        </authorList>
    </citation>
    <scope>NUCLEOTIDE SEQUENCE [LARGE SCALE GENOMIC DNA]</scope>
    <source>
        <strain evidence="2 3">CH98b_3T</strain>
    </source>
</reference>
<evidence type="ECO:0000313" key="2">
    <source>
        <dbReference type="EMBL" id="TYS73158.1"/>
    </source>
</evidence>
<keyword evidence="1" id="KW-0472">Membrane</keyword>
<sequence length="189" mass="22193">MQKNLSINYNIEEKEYIQLFNNMPIVRTQKYLLAFTIIIVSTIVCYLVTLYVKSLNFTPNEYSNAKLIVIGVFVILALVLLINFRKKHKKMVFDIAKEKYQGLRGDEVNLTLDKDLNCITINNRNVPFVEEDIFIIHTPAAYFIYFGKQLYSDKVLIPKSGDDNFKNSVYELIDYLTKFKNIKIIERNR</sequence>
<protein>
    <recommendedName>
        <fullName evidence="4">YcxB-like protein domain-containing protein</fullName>
    </recommendedName>
</protein>
<comment type="caution">
    <text evidence="2">The sequence shown here is derived from an EMBL/GenBank/DDBJ whole genome shotgun (WGS) entry which is preliminary data.</text>
</comment>
<name>A0A5D4TEH5_9BACI</name>
<keyword evidence="1" id="KW-1133">Transmembrane helix</keyword>
<dbReference type="RefSeq" id="WP_187442394.1">
    <property type="nucleotide sequence ID" value="NZ_JBNILM010000002.1"/>
</dbReference>
<organism evidence="2 3">
    <name type="scientific">Sutcliffiella horikoshii</name>
    <dbReference type="NCBI Taxonomy" id="79883"/>
    <lineage>
        <taxon>Bacteria</taxon>
        <taxon>Bacillati</taxon>
        <taxon>Bacillota</taxon>
        <taxon>Bacilli</taxon>
        <taxon>Bacillales</taxon>
        <taxon>Bacillaceae</taxon>
        <taxon>Sutcliffiella</taxon>
    </lineage>
</organism>
<proteinExistence type="predicted"/>
<dbReference type="AlphaFoldDB" id="A0A5D4TEH5"/>
<evidence type="ECO:0000256" key="1">
    <source>
        <dbReference type="SAM" id="Phobius"/>
    </source>
</evidence>
<dbReference type="EMBL" id="VTET01000003">
    <property type="protein sequence ID" value="TYS73158.1"/>
    <property type="molecule type" value="Genomic_DNA"/>
</dbReference>
<gene>
    <name evidence="2" type="ORF">FZC75_08920</name>
</gene>
<dbReference type="Proteomes" id="UP000324517">
    <property type="component" value="Unassembled WGS sequence"/>
</dbReference>
<feature type="transmembrane region" description="Helical" evidence="1">
    <location>
        <begin position="31"/>
        <end position="52"/>
    </location>
</feature>